<dbReference type="NCBIfam" id="TIGR00067">
    <property type="entry name" value="glut_race"/>
    <property type="match status" value="1"/>
</dbReference>
<protein>
    <recommendedName>
        <fullName evidence="7 8">Glutamate racemase</fullName>
        <ecNumber evidence="2 8">5.1.1.3</ecNumber>
    </recommendedName>
</protein>
<keyword evidence="10" id="KW-1185">Reference proteome</keyword>
<dbReference type="EMBL" id="CP046455">
    <property type="protein sequence ID" value="QGU08151.1"/>
    <property type="molecule type" value="Genomic_DNA"/>
</dbReference>
<dbReference type="UniPathway" id="UPA00219"/>
<dbReference type="InterPro" id="IPR033134">
    <property type="entry name" value="Asp/Glu_racemase_AS_2"/>
</dbReference>
<dbReference type="Pfam" id="PF01177">
    <property type="entry name" value="Asp_Glu_race"/>
    <property type="match status" value="1"/>
</dbReference>
<reference evidence="9 10" key="1">
    <citation type="submission" date="2019-11" db="EMBL/GenBank/DDBJ databases">
        <title>Complete genome sequence of Corynebacterium kalinowskii 1959, a novel Corynebacterium species isolated from soil of a small paddock in Vilsendorf, Germany.</title>
        <authorList>
            <person name="Schaffert L."/>
            <person name="Ruwe M."/>
            <person name="Milse J."/>
            <person name="Hanuschka K."/>
            <person name="Ortseifen V."/>
            <person name="Droste J."/>
            <person name="Brandt D."/>
            <person name="Schlueter L."/>
            <person name="Kutter Y."/>
            <person name="Vinke S."/>
            <person name="Viehoefer P."/>
            <person name="Jacob L."/>
            <person name="Luebke N.-C."/>
            <person name="Schulte-Berndt E."/>
            <person name="Hain C."/>
            <person name="Linder M."/>
            <person name="Schmidt P."/>
            <person name="Wollenschlaeger L."/>
            <person name="Luttermann T."/>
            <person name="Thieme E."/>
            <person name="Hassa J."/>
            <person name="Haak M."/>
            <person name="Wittchen M."/>
            <person name="Mentz A."/>
            <person name="Persicke M."/>
            <person name="Busche T."/>
            <person name="Ruckert C."/>
        </authorList>
    </citation>
    <scope>NUCLEOTIDE SEQUENCE [LARGE SCALE GENOMIC DNA]</scope>
    <source>
        <strain evidence="9 10">2039</strain>
    </source>
</reference>
<dbReference type="InterPro" id="IPR018187">
    <property type="entry name" value="Asp/Glu_racemase_AS_1"/>
</dbReference>
<evidence type="ECO:0000256" key="3">
    <source>
        <dbReference type="ARBA" id="ARBA00022960"/>
    </source>
</evidence>
<evidence type="ECO:0000256" key="5">
    <source>
        <dbReference type="ARBA" id="ARBA00023235"/>
    </source>
</evidence>
<dbReference type="GO" id="GO:0071555">
    <property type="term" value="P:cell wall organization"/>
    <property type="evidence" value="ECO:0007669"/>
    <property type="project" value="UniProtKB-KW"/>
</dbReference>
<dbReference type="AlphaFoldDB" id="A0A6B8W6D8"/>
<feature type="binding site" evidence="8">
    <location>
        <begin position="200"/>
        <end position="201"/>
    </location>
    <ligand>
        <name>substrate</name>
    </ligand>
</feature>
<dbReference type="Proteomes" id="UP000424462">
    <property type="component" value="Chromosome"/>
</dbReference>
<gene>
    <name evidence="8 9" type="primary">murI</name>
    <name evidence="9" type="ORF">COCCU_11200</name>
</gene>
<evidence type="ECO:0000256" key="2">
    <source>
        <dbReference type="ARBA" id="ARBA00013090"/>
    </source>
</evidence>
<feature type="binding site" evidence="8">
    <location>
        <begin position="26"/>
        <end position="27"/>
    </location>
    <ligand>
        <name>substrate</name>
    </ligand>
</feature>
<dbReference type="PANTHER" id="PTHR21198:SF2">
    <property type="entry name" value="GLUTAMATE RACEMASE"/>
    <property type="match status" value="1"/>
</dbReference>
<evidence type="ECO:0000256" key="8">
    <source>
        <dbReference type="HAMAP-Rule" id="MF_00258"/>
    </source>
</evidence>
<dbReference type="Gene3D" id="3.40.50.1860">
    <property type="match status" value="2"/>
</dbReference>
<dbReference type="EC" id="5.1.1.3" evidence="2 8"/>
<dbReference type="PROSITE" id="PS00924">
    <property type="entry name" value="ASP_GLU_RACEMASE_2"/>
    <property type="match status" value="1"/>
</dbReference>
<comment type="catalytic activity">
    <reaction evidence="1 8">
        <text>L-glutamate = D-glutamate</text>
        <dbReference type="Rhea" id="RHEA:12813"/>
        <dbReference type="ChEBI" id="CHEBI:29985"/>
        <dbReference type="ChEBI" id="CHEBI:29986"/>
        <dbReference type="EC" id="5.1.1.3"/>
    </reaction>
</comment>
<dbReference type="PROSITE" id="PS00923">
    <property type="entry name" value="ASP_GLU_RACEMASE_1"/>
    <property type="match status" value="1"/>
</dbReference>
<feature type="active site" description="Proton donor/acceptor" evidence="8">
    <location>
        <position position="89"/>
    </location>
</feature>
<accession>A0A6B8W6D8</accession>
<dbReference type="GO" id="GO:0009252">
    <property type="term" value="P:peptidoglycan biosynthetic process"/>
    <property type="evidence" value="ECO:0007669"/>
    <property type="project" value="UniProtKB-UniRule"/>
</dbReference>
<keyword evidence="6 8" id="KW-0961">Cell wall biogenesis/degradation</keyword>
<dbReference type="RefSeq" id="WP_231598755.1">
    <property type="nucleotide sequence ID" value="NZ_CP046455.1"/>
</dbReference>
<comment type="pathway">
    <text evidence="8">Cell wall biogenesis; peptidoglycan biosynthesis.</text>
</comment>
<feature type="binding site" evidence="8">
    <location>
        <begin position="90"/>
        <end position="91"/>
    </location>
    <ligand>
        <name>substrate</name>
    </ligand>
</feature>
<evidence type="ECO:0000256" key="6">
    <source>
        <dbReference type="ARBA" id="ARBA00023316"/>
    </source>
</evidence>
<dbReference type="PANTHER" id="PTHR21198">
    <property type="entry name" value="GLUTAMATE RACEMASE"/>
    <property type="match status" value="1"/>
</dbReference>
<sequence>MPEGLYPPGLGAGTPVEPEAPIGIFDSGVGGLTVARTIMDQLPHESIIYLGDTANGPYGPLPIAEVRAHATRIADELVERGCKMLVIACNTASAAFLRDARERYEVPVVEVIQPAVRRAVATTRNGRIGVIGTEGTIKSGAYQDMFAANPHVQVHARACPSFVDFVERGVTSGRQILGVAEAYVEPLQAAGVDTLVLGCTHYPLLSGVIQLAIGDNVTLVSSAEESAKDVLRELSLRDLLAEPREEGPSRVFESTGDPAVFEKLATRFLGPGVDHAVKSPVR</sequence>
<dbReference type="FunFam" id="3.40.50.1860:FF:000002">
    <property type="entry name" value="Glutamate racemase"/>
    <property type="match status" value="1"/>
</dbReference>
<evidence type="ECO:0000256" key="7">
    <source>
        <dbReference type="ARBA" id="ARBA00070053"/>
    </source>
</evidence>
<comment type="similarity">
    <text evidence="8">Belongs to the aspartate/glutamate racemases family.</text>
</comment>
<feature type="active site" description="Proton donor/acceptor" evidence="8">
    <location>
        <position position="199"/>
    </location>
</feature>
<organism evidence="9 10">
    <name type="scientific">Corynebacterium occultum</name>
    <dbReference type="NCBI Taxonomy" id="2675219"/>
    <lineage>
        <taxon>Bacteria</taxon>
        <taxon>Bacillati</taxon>
        <taxon>Actinomycetota</taxon>
        <taxon>Actinomycetes</taxon>
        <taxon>Mycobacteriales</taxon>
        <taxon>Corynebacteriaceae</taxon>
        <taxon>Corynebacterium</taxon>
    </lineage>
</organism>
<comment type="function">
    <text evidence="8">Provides the (R)-glutamate required for cell wall biosynthesis.</text>
</comment>
<dbReference type="GO" id="GO:0008881">
    <property type="term" value="F:glutamate racemase activity"/>
    <property type="evidence" value="ECO:0007669"/>
    <property type="project" value="UniProtKB-UniRule"/>
</dbReference>
<proteinExistence type="inferred from homology"/>
<dbReference type="KEGG" id="cok:COCCU_11200"/>
<name>A0A6B8W6D8_9CORY</name>
<keyword evidence="3 8" id="KW-0133">Cell shape</keyword>
<dbReference type="SUPFAM" id="SSF53681">
    <property type="entry name" value="Aspartate/glutamate racemase"/>
    <property type="match status" value="2"/>
</dbReference>
<evidence type="ECO:0000256" key="4">
    <source>
        <dbReference type="ARBA" id="ARBA00022984"/>
    </source>
</evidence>
<dbReference type="GO" id="GO:0008360">
    <property type="term" value="P:regulation of cell shape"/>
    <property type="evidence" value="ECO:0007669"/>
    <property type="project" value="UniProtKB-KW"/>
</dbReference>
<evidence type="ECO:0000313" key="10">
    <source>
        <dbReference type="Proteomes" id="UP000424462"/>
    </source>
</evidence>
<keyword evidence="5 8" id="KW-0413">Isomerase</keyword>
<keyword evidence="4 8" id="KW-0573">Peptidoglycan synthesis</keyword>
<evidence type="ECO:0000313" key="9">
    <source>
        <dbReference type="EMBL" id="QGU08151.1"/>
    </source>
</evidence>
<dbReference type="HAMAP" id="MF_00258">
    <property type="entry name" value="Glu_racemase"/>
    <property type="match status" value="1"/>
</dbReference>
<dbReference type="InterPro" id="IPR015942">
    <property type="entry name" value="Asp/Glu/hydantoin_racemase"/>
</dbReference>
<feature type="binding site" evidence="8">
    <location>
        <begin position="58"/>
        <end position="59"/>
    </location>
    <ligand>
        <name>substrate</name>
    </ligand>
</feature>
<evidence type="ECO:0000256" key="1">
    <source>
        <dbReference type="ARBA" id="ARBA00001602"/>
    </source>
</evidence>
<dbReference type="InterPro" id="IPR001920">
    <property type="entry name" value="Asp/Glu_race"/>
</dbReference>
<dbReference type="InterPro" id="IPR004391">
    <property type="entry name" value="Glu_race"/>
</dbReference>